<dbReference type="PROSITE" id="PS51257">
    <property type="entry name" value="PROKAR_LIPOPROTEIN"/>
    <property type="match status" value="1"/>
</dbReference>
<sequence length="387" mass="40240">MMRNSRPGRQLWRGAVVLSSVLALSACSWFSKDDDRYAPAPLTDYAPAMSVRAVWSQSIGSGSGLGFAPTVIGDAIYAATPDGSVGKFDLQSGRVIWKSKAESKLSAGVGSDGTTTAVATPSGEVIAFDDTGKIKWRAKATSDVEIPPAVGYGVVVVRSGDYRIQAFDAQSGNRLWSLQRPGPALALRSAAQMVMAEGLAITGLPGGKMLAINVASGNVQWEGTVATPKGASDLERLTDVVGAPRLAGPLLCAVAYQGRIVCFDVTQGGRPLWAKDFSSSSGMMVDDRNAYAPDQSGIVSAFALDNGNNVWKQAGLKNRKLTSPAILGSAVAVGDYDGYVHFLSRSDGRLMARLSVGGGAVVSPPQSTQQGVVVQTGNGNLVLIGTN</sequence>
<dbReference type="Gene3D" id="2.130.10.10">
    <property type="entry name" value="YVTN repeat-like/Quinoprotein amine dehydrogenase"/>
    <property type="match status" value="1"/>
</dbReference>
<comment type="function">
    <text evidence="4">Part of the outer membrane protein assembly complex, which is involved in assembly and insertion of beta-barrel proteins into the outer membrane.</text>
</comment>
<dbReference type="HAMAP" id="MF_00923">
    <property type="entry name" value="OM_assembly_BamB"/>
    <property type="match status" value="1"/>
</dbReference>
<dbReference type="PANTHER" id="PTHR34512">
    <property type="entry name" value="CELL SURFACE PROTEIN"/>
    <property type="match status" value="1"/>
</dbReference>
<evidence type="ECO:0000256" key="2">
    <source>
        <dbReference type="ARBA" id="ARBA00023136"/>
    </source>
</evidence>
<evidence type="ECO:0000313" key="8">
    <source>
        <dbReference type="Proteomes" id="UP000217005"/>
    </source>
</evidence>
<dbReference type="GO" id="GO:0051205">
    <property type="term" value="P:protein insertion into membrane"/>
    <property type="evidence" value="ECO:0007669"/>
    <property type="project" value="UniProtKB-UniRule"/>
</dbReference>
<dbReference type="PANTHER" id="PTHR34512:SF30">
    <property type="entry name" value="OUTER MEMBRANE PROTEIN ASSEMBLY FACTOR BAMB"/>
    <property type="match status" value="1"/>
</dbReference>
<name>A0A261SHC3_9BORD</name>
<protein>
    <recommendedName>
        <fullName evidence="4">Outer membrane protein assembly factor BamB</fullName>
    </recommendedName>
</protein>
<evidence type="ECO:0000256" key="1">
    <source>
        <dbReference type="ARBA" id="ARBA00022729"/>
    </source>
</evidence>
<evidence type="ECO:0000256" key="5">
    <source>
        <dbReference type="SAM" id="SignalP"/>
    </source>
</evidence>
<evidence type="ECO:0000313" key="7">
    <source>
        <dbReference type="EMBL" id="OZI36441.1"/>
    </source>
</evidence>
<dbReference type="Pfam" id="PF13360">
    <property type="entry name" value="PQQ_2"/>
    <property type="match status" value="1"/>
</dbReference>
<keyword evidence="1 4" id="KW-0732">Signal</keyword>
<gene>
    <name evidence="4 7" type="primary">bamB</name>
    <name evidence="7" type="ORF">CEG14_15720</name>
</gene>
<comment type="caution">
    <text evidence="7">The sequence shown here is derived from an EMBL/GenBank/DDBJ whole genome shotgun (WGS) entry which is preliminary data.</text>
</comment>
<keyword evidence="3 4" id="KW-0998">Cell outer membrane</keyword>
<dbReference type="OrthoDB" id="5173551at2"/>
<dbReference type="SMART" id="SM00564">
    <property type="entry name" value="PQQ"/>
    <property type="match status" value="6"/>
</dbReference>
<dbReference type="SUPFAM" id="SSF50998">
    <property type="entry name" value="Quinoprotein alcohol dehydrogenase-like"/>
    <property type="match status" value="1"/>
</dbReference>
<dbReference type="Proteomes" id="UP000217005">
    <property type="component" value="Unassembled WGS sequence"/>
</dbReference>
<dbReference type="EMBL" id="NEVL01000003">
    <property type="protein sequence ID" value="OZI36441.1"/>
    <property type="molecule type" value="Genomic_DNA"/>
</dbReference>
<proteinExistence type="inferred from homology"/>
<dbReference type="InterPro" id="IPR002372">
    <property type="entry name" value="PQQ_rpt_dom"/>
</dbReference>
<dbReference type="InterPro" id="IPR015943">
    <property type="entry name" value="WD40/YVTN_repeat-like_dom_sf"/>
</dbReference>
<dbReference type="InterPro" id="IPR017687">
    <property type="entry name" value="BamB"/>
</dbReference>
<feature type="domain" description="Pyrrolo-quinoline quinone repeat" evidence="6">
    <location>
        <begin position="82"/>
        <end position="313"/>
    </location>
</feature>
<keyword evidence="4" id="KW-0449">Lipoprotein</keyword>
<dbReference type="AlphaFoldDB" id="A0A261SHC3"/>
<accession>A0A261SHC3</accession>
<evidence type="ECO:0000256" key="3">
    <source>
        <dbReference type="ARBA" id="ARBA00023237"/>
    </source>
</evidence>
<comment type="subunit">
    <text evidence="4">Part of the Bam complex.</text>
</comment>
<keyword evidence="2 4" id="KW-0472">Membrane</keyword>
<reference evidence="7 8" key="1">
    <citation type="submission" date="2017-05" db="EMBL/GenBank/DDBJ databases">
        <title>Complete and WGS of Bordetella genogroups.</title>
        <authorList>
            <person name="Spilker T."/>
            <person name="LiPuma J."/>
        </authorList>
    </citation>
    <scope>NUCLEOTIDE SEQUENCE [LARGE SCALE GENOMIC DNA]</scope>
    <source>
        <strain evidence="7 8">AU17610</strain>
    </source>
</reference>
<dbReference type="GO" id="GO:0043165">
    <property type="term" value="P:Gram-negative-bacterium-type cell outer membrane assembly"/>
    <property type="evidence" value="ECO:0007669"/>
    <property type="project" value="UniProtKB-UniRule"/>
</dbReference>
<comment type="similarity">
    <text evidence="4">Belongs to the BamB family.</text>
</comment>
<dbReference type="GO" id="GO:0009279">
    <property type="term" value="C:cell outer membrane"/>
    <property type="evidence" value="ECO:0007669"/>
    <property type="project" value="UniProtKB-SubCell"/>
</dbReference>
<keyword evidence="4" id="KW-0564">Palmitate</keyword>
<comment type="subcellular location">
    <subcellularLocation>
        <location evidence="4">Cell outer membrane</location>
        <topology evidence="4">Lipid-anchor</topology>
    </subcellularLocation>
</comment>
<evidence type="ECO:0000259" key="6">
    <source>
        <dbReference type="Pfam" id="PF13360"/>
    </source>
</evidence>
<feature type="signal peptide" evidence="5">
    <location>
        <begin position="1"/>
        <end position="25"/>
    </location>
</feature>
<evidence type="ECO:0000256" key="4">
    <source>
        <dbReference type="HAMAP-Rule" id="MF_00923"/>
    </source>
</evidence>
<dbReference type="InterPro" id="IPR011047">
    <property type="entry name" value="Quinoprotein_ADH-like_sf"/>
</dbReference>
<feature type="chain" id="PRO_5013405094" description="Outer membrane protein assembly factor BamB" evidence="5">
    <location>
        <begin position="26"/>
        <end position="387"/>
    </location>
</feature>
<dbReference type="RefSeq" id="WP_094827245.1">
    <property type="nucleotide sequence ID" value="NZ_NEVL01000003.1"/>
</dbReference>
<organism evidence="7 8">
    <name type="scientific">Bordetella genomosp. 1</name>
    <dbReference type="NCBI Taxonomy" id="1395607"/>
    <lineage>
        <taxon>Bacteria</taxon>
        <taxon>Pseudomonadati</taxon>
        <taxon>Pseudomonadota</taxon>
        <taxon>Betaproteobacteria</taxon>
        <taxon>Burkholderiales</taxon>
        <taxon>Alcaligenaceae</taxon>
        <taxon>Bordetella</taxon>
    </lineage>
</organism>
<dbReference type="InterPro" id="IPR018391">
    <property type="entry name" value="PQQ_b-propeller_rpt"/>
</dbReference>
<dbReference type="NCBIfam" id="TIGR03300">
    <property type="entry name" value="assembly_YfgL"/>
    <property type="match status" value="1"/>
</dbReference>